<dbReference type="Gene3D" id="1.10.420.10">
    <property type="entry name" value="Peroxidase, domain 2"/>
    <property type="match status" value="1"/>
</dbReference>
<evidence type="ECO:0000256" key="16">
    <source>
        <dbReference type="PIRSR" id="PIRSR600823-4"/>
    </source>
</evidence>
<feature type="domain" description="Plant heme peroxidase family profile" evidence="19">
    <location>
        <begin position="31"/>
        <end position="336"/>
    </location>
</feature>
<accession>A0A8T0MV27</accession>
<dbReference type="InterPro" id="IPR019793">
    <property type="entry name" value="Peroxidases_heam-ligand_BS"/>
</dbReference>
<keyword evidence="8 18" id="KW-0560">Oxidoreductase</keyword>
<feature type="binding site" description="axial binding residue" evidence="15">
    <location>
        <position position="199"/>
    </location>
    <ligand>
        <name>heme b</name>
        <dbReference type="ChEBI" id="CHEBI:60344"/>
    </ligand>
    <ligandPart>
        <name>Fe</name>
        <dbReference type="ChEBI" id="CHEBI:18248"/>
    </ligandPart>
</feature>
<feature type="binding site" evidence="15">
    <location>
        <position position="73"/>
    </location>
    <ligand>
        <name>Ca(2+)</name>
        <dbReference type="ChEBI" id="CHEBI:29108"/>
        <label>1</label>
    </ligand>
</feature>
<feature type="disulfide bond" evidence="17">
    <location>
        <begin position="74"/>
        <end position="79"/>
    </location>
</feature>
<keyword evidence="6 15" id="KW-0479">Metal-binding</keyword>
<dbReference type="OrthoDB" id="2113341at2759"/>
<dbReference type="InterPro" id="IPR010255">
    <property type="entry name" value="Haem_peroxidase_sf"/>
</dbReference>
<keyword evidence="18" id="KW-0732">Signal</keyword>
<evidence type="ECO:0000256" key="15">
    <source>
        <dbReference type="PIRSR" id="PIRSR600823-3"/>
    </source>
</evidence>
<comment type="function">
    <text evidence="18">Removal of H(2)O(2), oxidation of toxic reductants, biosynthesis and degradation of lignin, suberization, auxin catabolism, response to environmental stresses such as wounding, pathogen attack and oxidative stress.</text>
</comment>
<evidence type="ECO:0000259" key="19">
    <source>
        <dbReference type="PROSITE" id="PS50873"/>
    </source>
</evidence>
<protein>
    <recommendedName>
        <fullName evidence="18">Peroxidase</fullName>
        <ecNumber evidence="18">1.11.1.7</ecNumber>
    </recommendedName>
</protein>
<dbReference type="Pfam" id="PF00141">
    <property type="entry name" value="peroxidase"/>
    <property type="match status" value="1"/>
</dbReference>
<dbReference type="GO" id="GO:0042744">
    <property type="term" value="P:hydrogen peroxide catabolic process"/>
    <property type="evidence" value="ECO:0007669"/>
    <property type="project" value="UniProtKB-KW"/>
</dbReference>
<evidence type="ECO:0000256" key="10">
    <source>
        <dbReference type="ARBA" id="ARBA00023157"/>
    </source>
</evidence>
<evidence type="ECO:0000256" key="9">
    <source>
        <dbReference type="ARBA" id="ARBA00023004"/>
    </source>
</evidence>
<feature type="binding site" evidence="15">
    <location>
        <position position="200"/>
    </location>
    <ligand>
        <name>Ca(2+)</name>
        <dbReference type="ChEBI" id="CHEBI:29108"/>
        <label>2</label>
    </ligand>
</feature>
<dbReference type="InterPro" id="IPR000823">
    <property type="entry name" value="Peroxidase_pln"/>
</dbReference>
<evidence type="ECO:0000313" key="21">
    <source>
        <dbReference type="Proteomes" id="UP000823388"/>
    </source>
</evidence>
<feature type="binding site" evidence="15">
    <location>
        <position position="82"/>
    </location>
    <ligand>
        <name>Ca(2+)</name>
        <dbReference type="ChEBI" id="CHEBI:29108"/>
        <label>1</label>
    </ligand>
</feature>
<dbReference type="InterPro" id="IPR002016">
    <property type="entry name" value="Haem_peroxidase"/>
</dbReference>
<comment type="subcellular location">
    <subcellularLocation>
        <location evidence="2 18">Secreted</location>
    </subcellularLocation>
</comment>
<evidence type="ECO:0000313" key="20">
    <source>
        <dbReference type="EMBL" id="KAG2538884.1"/>
    </source>
</evidence>
<keyword evidence="7 15" id="KW-0106">Calcium</keyword>
<dbReference type="PRINTS" id="PR00458">
    <property type="entry name" value="PEROXIDASE"/>
</dbReference>
<evidence type="ECO:0000256" key="1">
    <source>
        <dbReference type="ARBA" id="ARBA00000189"/>
    </source>
</evidence>
<reference evidence="20" key="1">
    <citation type="submission" date="2020-05" db="EMBL/GenBank/DDBJ databases">
        <title>WGS assembly of Panicum virgatum.</title>
        <authorList>
            <person name="Lovell J.T."/>
            <person name="Jenkins J."/>
            <person name="Shu S."/>
            <person name="Juenger T.E."/>
            <person name="Schmutz J."/>
        </authorList>
    </citation>
    <scope>NUCLEOTIDE SEQUENCE</scope>
    <source>
        <strain evidence="20">AP13</strain>
    </source>
</reference>
<feature type="binding site" evidence="15">
    <location>
        <position position="80"/>
    </location>
    <ligand>
        <name>Ca(2+)</name>
        <dbReference type="ChEBI" id="CHEBI:29108"/>
        <label>1</label>
    </ligand>
</feature>
<feature type="site" description="Transition state stabilizer" evidence="16">
    <location>
        <position position="68"/>
    </location>
</feature>
<keyword evidence="9 15" id="KW-0408">Iron</keyword>
<feature type="chain" id="PRO_5035962831" description="Peroxidase" evidence="18">
    <location>
        <begin position="31"/>
        <end position="338"/>
    </location>
</feature>
<feature type="binding site" evidence="15">
    <location>
        <position position="251"/>
    </location>
    <ligand>
        <name>Ca(2+)</name>
        <dbReference type="ChEBI" id="CHEBI:29108"/>
        <label>2</label>
    </ligand>
</feature>
<dbReference type="InterPro" id="IPR033905">
    <property type="entry name" value="Secretory_peroxidase"/>
</dbReference>
<dbReference type="CDD" id="cd00693">
    <property type="entry name" value="secretory_peroxidase"/>
    <property type="match status" value="1"/>
</dbReference>
<dbReference type="PRINTS" id="PR00461">
    <property type="entry name" value="PLPEROXIDASE"/>
</dbReference>
<feature type="disulfide bond" evidence="17">
    <location>
        <begin position="41"/>
        <end position="122"/>
    </location>
</feature>
<feature type="binding site" evidence="14">
    <location>
        <position position="169"/>
    </location>
    <ligand>
        <name>substrate</name>
    </ligand>
</feature>
<dbReference type="SUPFAM" id="SSF48113">
    <property type="entry name" value="Heme-dependent peroxidases"/>
    <property type="match status" value="1"/>
</dbReference>
<feature type="disulfide bond" evidence="17">
    <location>
        <begin position="128"/>
        <end position="332"/>
    </location>
</feature>
<feature type="binding site" evidence="15">
    <location>
        <position position="78"/>
    </location>
    <ligand>
        <name>Ca(2+)</name>
        <dbReference type="ChEBI" id="CHEBI:29108"/>
        <label>1</label>
    </ligand>
</feature>
<evidence type="ECO:0000256" key="17">
    <source>
        <dbReference type="PIRSR" id="PIRSR600823-5"/>
    </source>
</evidence>
<keyword evidence="12 18" id="KW-0376">Hydrogen peroxide</keyword>
<feature type="disulfide bond" evidence="17">
    <location>
        <begin position="206"/>
        <end position="238"/>
    </location>
</feature>
<sequence length="338" mass="36281">MACSSSRSTAAAGVVLAMVVAALCLHGAAAQLCEDYYDDTCPDAYAIVKKVLVDAHRSDVRIFASLIRLHFHDCFVQGCDGSLLLDGVPGVINSEKGARPNNGSARGYEVVDKVKAALEDACHGVVSCADILAIAAEISVELSGGPKWGILLGRLDGRTANFSSASNLPSPFDNLTVLEKKFRDVRLNTVDLVALSGAHTFGRAQCQFVTDRLYNFSGTGRPDPTLNSGYRAFLTQRCPLNGNGSVLTNLDPTTPDTFDKNYYTNLEVNRGLLDSDQILKSAPEAQGVTAPIVDQFARSQDAFFKSFAQSMINMGNIQPMTDPSVGEIRCNCRKVNDS</sequence>
<evidence type="ECO:0000256" key="13">
    <source>
        <dbReference type="PIRSR" id="PIRSR600823-1"/>
    </source>
</evidence>
<name>A0A8T0MV27_PANVG</name>
<evidence type="ECO:0000256" key="14">
    <source>
        <dbReference type="PIRSR" id="PIRSR600823-2"/>
    </source>
</evidence>
<evidence type="ECO:0000256" key="2">
    <source>
        <dbReference type="ARBA" id="ARBA00004613"/>
    </source>
</evidence>
<comment type="cofactor">
    <cofactor evidence="15 18">
        <name>heme b</name>
        <dbReference type="ChEBI" id="CHEBI:60344"/>
    </cofactor>
    <text evidence="15 18">Binds 1 heme b (iron(II)-protoporphyrin IX) group per subunit.</text>
</comment>
<dbReference type="GO" id="GO:0006979">
    <property type="term" value="P:response to oxidative stress"/>
    <property type="evidence" value="ECO:0007669"/>
    <property type="project" value="UniProtKB-UniRule"/>
</dbReference>
<comment type="catalytic activity">
    <reaction evidence="1 18">
        <text>2 a phenolic donor + H2O2 = 2 a phenolic radical donor + 2 H2O</text>
        <dbReference type="Rhea" id="RHEA:56136"/>
        <dbReference type="ChEBI" id="CHEBI:15377"/>
        <dbReference type="ChEBI" id="CHEBI:16240"/>
        <dbReference type="ChEBI" id="CHEBI:139520"/>
        <dbReference type="ChEBI" id="CHEBI:139521"/>
        <dbReference type="EC" id="1.11.1.7"/>
    </reaction>
</comment>
<dbReference type="AlphaFoldDB" id="A0A8T0MV27"/>
<dbReference type="Proteomes" id="UP000823388">
    <property type="component" value="Chromosome 9N"/>
</dbReference>
<feature type="binding site" evidence="15">
    <location>
        <position position="254"/>
    </location>
    <ligand>
        <name>Ca(2+)</name>
        <dbReference type="ChEBI" id="CHEBI:29108"/>
        <label>2</label>
    </ligand>
</feature>
<comment type="caution">
    <text evidence="20">The sequence shown here is derived from an EMBL/GenBank/DDBJ whole genome shotgun (WGS) entry which is preliminary data.</text>
</comment>
<keyword evidence="4 18" id="KW-0575">Peroxidase</keyword>
<evidence type="ECO:0000256" key="5">
    <source>
        <dbReference type="ARBA" id="ARBA00022617"/>
    </source>
</evidence>
<feature type="binding site" evidence="15">
    <location>
        <position position="259"/>
    </location>
    <ligand>
        <name>Ca(2+)</name>
        <dbReference type="ChEBI" id="CHEBI:29108"/>
        <label>2</label>
    </ligand>
</feature>
<keyword evidence="18" id="KW-0964">Secreted</keyword>
<evidence type="ECO:0000256" key="7">
    <source>
        <dbReference type="ARBA" id="ARBA00022837"/>
    </source>
</evidence>
<dbReference type="PANTHER" id="PTHR31388:SF281">
    <property type="entry name" value="PEROXIDASE"/>
    <property type="match status" value="1"/>
</dbReference>
<feature type="active site" description="Proton acceptor" evidence="13">
    <location>
        <position position="72"/>
    </location>
</feature>
<gene>
    <name evidence="20" type="ORF">PVAP13_9NG374800</name>
</gene>
<dbReference type="FunFam" id="1.10.420.10:FF:000001">
    <property type="entry name" value="Peroxidase"/>
    <property type="match status" value="1"/>
</dbReference>
<feature type="signal peptide" evidence="18">
    <location>
        <begin position="1"/>
        <end position="30"/>
    </location>
</feature>
<keyword evidence="5 18" id="KW-0349">Heme</keyword>
<comment type="similarity">
    <text evidence="3">Belongs to the peroxidase family. Ascorbate peroxidase subfamily.</text>
</comment>
<keyword evidence="11" id="KW-0873">Pyrrolidone carboxylic acid</keyword>
<dbReference type="Gene3D" id="1.10.520.10">
    <property type="match status" value="1"/>
</dbReference>
<evidence type="ECO:0000256" key="8">
    <source>
        <dbReference type="ARBA" id="ARBA00023002"/>
    </source>
</evidence>
<dbReference type="GO" id="GO:0005576">
    <property type="term" value="C:extracellular region"/>
    <property type="evidence" value="ECO:0007669"/>
    <property type="project" value="UniProtKB-SubCell"/>
</dbReference>
<comment type="similarity">
    <text evidence="18">Belongs to the peroxidase family. Classical plant (class III) peroxidase subfamily.</text>
</comment>
<dbReference type="GO" id="GO:0046872">
    <property type="term" value="F:metal ion binding"/>
    <property type="evidence" value="ECO:0007669"/>
    <property type="project" value="UniProtKB-UniRule"/>
</dbReference>
<evidence type="ECO:0000256" key="12">
    <source>
        <dbReference type="ARBA" id="ARBA00023324"/>
    </source>
</evidence>
<proteinExistence type="inferred from homology"/>
<dbReference type="EMBL" id="CM029054">
    <property type="protein sequence ID" value="KAG2538884.1"/>
    <property type="molecule type" value="Genomic_DNA"/>
</dbReference>
<dbReference type="EC" id="1.11.1.7" evidence="18"/>
<dbReference type="PROSITE" id="PS50873">
    <property type="entry name" value="PEROXIDASE_4"/>
    <property type="match status" value="1"/>
</dbReference>
<keyword evidence="10 17" id="KW-1015">Disulfide bond</keyword>
<dbReference type="PROSITE" id="PS00435">
    <property type="entry name" value="PEROXIDASE_1"/>
    <property type="match status" value="1"/>
</dbReference>
<evidence type="ECO:0000256" key="11">
    <source>
        <dbReference type="ARBA" id="ARBA00023283"/>
    </source>
</evidence>
<comment type="cofactor">
    <cofactor evidence="15 18">
        <name>Ca(2+)</name>
        <dbReference type="ChEBI" id="CHEBI:29108"/>
    </cofactor>
    <text evidence="15 18">Binds 2 calcium ions per subunit.</text>
</comment>
<feature type="binding site" evidence="15">
    <location>
        <position position="76"/>
    </location>
    <ligand>
        <name>Ca(2+)</name>
        <dbReference type="ChEBI" id="CHEBI:29108"/>
        <label>1</label>
    </ligand>
</feature>
<dbReference type="GO" id="GO:0020037">
    <property type="term" value="F:heme binding"/>
    <property type="evidence" value="ECO:0007669"/>
    <property type="project" value="UniProtKB-UniRule"/>
</dbReference>
<organism evidence="20 21">
    <name type="scientific">Panicum virgatum</name>
    <name type="common">Blackwell switchgrass</name>
    <dbReference type="NCBI Taxonomy" id="38727"/>
    <lineage>
        <taxon>Eukaryota</taxon>
        <taxon>Viridiplantae</taxon>
        <taxon>Streptophyta</taxon>
        <taxon>Embryophyta</taxon>
        <taxon>Tracheophyta</taxon>
        <taxon>Spermatophyta</taxon>
        <taxon>Magnoliopsida</taxon>
        <taxon>Liliopsida</taxon>
        <taxon>Poales</taxon>
        <taxon>Poaceae</taxon>
        <taxon>PACMAD clade</taxon>
        <taxon>Panicoideae</taxon>
        <taxon>Panicodae</taxon>
        <taxon>Paniceae</taxon>
        <taxon>Panicinae</taxon>
        <taxon>Panicum</taxon>
        <taxon>Panicum sect. Hiantes</taxon>
    </lineage>
</organism>
<feature type="binding site" evidence="15">
    <location>
        <position position="95"/>
    </location>
    <ligand>
        <name>Ca(2+)</name>
        <dbReference type="ChEBI" id="CHEBI:29108"/>
        <label>1</label>
    </ligand>
</feature>
<evidence type="ECO:0000256" key="4">
    <source>
        <dbReference type="ARBA" id="ARBA00022559"/>
    </source>
</evidence>
<evidence type="ECO:0000256" key="18">
    <source>
        <dbReference type="RuleBase" id="RU362060"/>
    </source>
</evidence>
<keyword evidence="21" id="KW-1185">Reference proteome</keyword>
<evidence type="ECO:0000256" key="3">
    <source>
        <dbReference type="ARBA" id="ARBA00006873"/>
    </source>
</evidence>
<dbReference type="PANTHER" id="PTHR31388">
    <property type="entry name" value="PEROXIDASE 72-RELATED"/>
    <property type="match status" value="1"/>
</dbReference>
<dbReference type="GO" id="GO:0140825">
    <property type="term" value="F:lactoperoxidase activity"/>
    <property type="evidence" value="ECO:0007669"/>
    <property type="project" value="UniProtKB-EC"/>
</dbReference>
<evidence type="ECO:0000256" key="6">
    <source>
        <dbReference type="ARBA" id="ARBA00022723"/>
    </source>
</evidence>